<feature type="compositionally biased region" description="Acidic residues" evidence="1">
    <location>
        <begin position="1733"/>
        <end position="1760"/>
    </location>
</feature>
<sequence>MRLTFTNVFSFFALLFLFGTVQAQTVDMTVKQGPNVDVMVTVGTANVDLSTFETDLEQAMNLKGIPLGKLRVEAFQRSSISSDQADASDIFNSWNKMNFDGTEPPQHNSYTGDYFSFDSNTNRVIADFVGRYTSKGWGFAMYDPTGDISDGSVSATFGLSDTPYLHAEVGFIFRMEDSQNFYAYIIDNHTGCGNISGYAPTDGYPAEGIIKVENGSVSLLALNTNSGRTGSATYGWDENRGDMFAAYYNGQIIDFKIEMSGDNIKVSRRGGGGDAGSNWIEAFNFDDSSHSQGSYGFYVHEQSGAYFEDIAIEKLELRAFKDVLREPQWRNSALRFNVNLDDIEVADFDVDTDLSEILMRTINEDIHYIGWGTNANQAQFERFITQNNNQGTFINRDSDSWSTWIDNMAQYIYEQYQFGTVTAGDYFIAGTSVEIDVDPSQLKTNTANASYPSGRWKITHDHTHFDNNTGQVSWNNLFLEDVPEYYEKPGEYTFTFEELPTAPTTLYFHRKPVASFTYSSDTGFINNTSYDQDGGANNGIAQSEWKWKSVDAASTNDWTTGAFDKNAVADGQYLIMLTVQDHQGTWSTPSSIYVEKSSGTGGSSDLPIAQFNIQPDQLNTYTGNMTISIEDNSVDPYGRTLTVEEWIVTQRTYDVDGNPTDTEIYNSTTPMTDFSAYNTLSADYIISQRVQTDTGVWSEPFYRTLTIVDDDTLPTISATPASGTIDTDTDITITFQDETSGSGFDVQRYALVQNATPPATDDASWTSWSNSQSKTVNFSSGGNGWYIHAEAKDNAGNVGPQTFGPYDITLVVSASDDLAVLDEDTVSDPIVVLFNDVYDTNNTPTITITVQGSKGTATVNGSNEVIYTPNANENGSDTVTYELDDAGTKVTANITLSIIAEDDLPIFTAPTAAYNVSSAVFSGNSTNVSSQLSSPYGITFSNDGTKMFVSGIFSSEIAEYTLSTPYDVSTASYVDSLTGMSGRTTGINFNNDGTKIYYASANSGNNITEYALSSPYDISTATFSQAYSATEGTSYYDVTFNDTGSKMYLLAYNDKYIYEYNLSTPFNLSTAVYTNNSYGITEDGSPMELDFNGDGSRLFVITIGGELLAYDLSTPYDLSSISYAGLVFDTDDQEGNPYGLAFNSNGSKFYTVGFTKRVHEYHMLPVIEFAENGTGIITDAVANDGDGGADDDGIIYALAIGGDNDLFSIDGSTGELTFLAPPDFEDPDDANADNEYEITLRATDSGGTTDQTITVKVTNVDDTPPSGYTVSINQSDIDTSNEGAISFTFASAEIGATYNYTFSSDGGGTNVTGTGTIVSATDQISNIDLSGLGDGTITLSVTLTDTNNNEGTAATDSVTKETDVDDDGVKDDTDNCLNTANADQLDTNNDGEGNACDDDDDGDGTLDVDDDFPLDPNEDTDTDNDGTGDNADTDDDNDGTDDGDDAFPKDPNEDTDTDNDGTGDNADTDDDNDGTDDGDDAFPKDPNEDTDTDNDGTGDNADTDDDNDGTDDGDDAFPKDPNEDTDTDNDGTGDNADTDDDNDGTDDDDDAFPKDPNEDTDTDNDGTGDNADTDDDNDGTDDDDDAFPKDPNEDTDTDNDGTGDNADTDDDNDGTDDGDDAFPKDPNEDTDTDNDGTGDNADTDDDNDGTDDGDDAFPKDPNEDTDTDNDGTGDNADNDDDNDGTDDGDDAFPKDPNEDTDTDGDGTGDNADNDDDNDGTDDGDDAFPKDPNEDTDTDNDGTGDNADNDDDNDGTDDGDDAFPKDPNEDTDTDGDGTGDNADNDDDNDGTDDGDDAFPKDPNEDTDTDGDGTGDNADNDDDNDGTDDGDDAFPKDANEDTDTDNDGVGDNADDDADNDGTPDTEDAFPTDPNEDSDADGDGIGDNSDNDDDNDGVTDLDNDGDGLGDNVDNDDDNDGIPDDEDDFPKDASETIDTDGDGTGNNSDTDDDGDGYSDEVETSEGTDPLDAQDTPLDTDGDGLPDSMDDDDDNDGVIDGDDAFPTTDEPLLIPAQAFTPNGDGNNEAWVIPGIDNYPNNKVSVYNRWGHVVFSANSYRNNWEGFYKSRNEKLPAGSYLYIIDLGDGSKPIQGWIFINY</sequence>
<evidence type="ECO:0000259" key="3">
    <source>
        <dbReference type="PROSITE" id="PS50268"/>
    </source>
</evidence>
<feature type="compositionally biased region" description="Acidic residues" evidence="1">
    <location>
        <begin position="1488"/>
        <end position="1515"/>
    </location>
</feature>
<dbReference type="InterPro" id="IPR002126">
    <property type="entry name" value="Cadherin-like_dom"/>
</dbReference>
<reference evidence="5" key="1">
    <citation type="submission" date="2017-09" db="EMBL/GenBank/DDBJ databases">
        <authorList>
            <person name="Varghese N."/>
            <person name="Submissions S."/>
        </authorList>
    </citation>
    <scope>NUCLEOTIDE SEQUENCE [LARGE SCALE GENOMIC DNA]</scope>
    <source>
        <strain evidence="5">DSM 25885</strain>
    </source>
</reference>
<dbReference type="SUPFAM" id="SSF75011">
    <property type="entry name" value="3-carboxy-cis,cis-mucoante lactonizing enzyme"/>
    <property type="match status" value="1"/>
</dbReference>
<keyword evidence="5" id="KW-1185">Reference proteome</keyword>
<feature type="domain" description="Cadherin" evidence="3">
    <location>
        <begin position="1158"/>
        <end position="1267"/>
    </location>
</feature>
<feature type="region of interest" description="Disordered" evidence="1">
    <location>
        <begin position="1346"/>
        <end position="2006"/>
    </location>
</feature>
<evidence type="ECO:0000313" key="4">
    <source>
        <dbReference type="EMBL" id="SNZ00806.1"/>
    </source>
</evidence>
<dbReference type="Proteomes" id="UP000219048">
    <property type="component" value="Unassembled WGS sequence"/>
</dbReference>
<dbReference type="Gene3D" id="4.10.1080.10">
    <property type="entry name" value="TSP type-3 repeat"/>
    <property type="match status" value="6"/>
</dbReference>
<dbReference type="Gene3D" id="2.60.40.60">
    <property type="entry name" value="Cadherins"/>
    <property type="match status" value="1"/>
</dbReference>
<dbReference type="OrthoDB" id="2582440at2"/>
<dbReference type="GO" id="GO:0016020">
    <property type="term" value="C:membrane"/>
    <property type="evidence" value="ECO:0007669"/>
    <property type="project" value="InterPro"/>
</dbReference>
<dbReference type="GO" id="GO:0007156">
    <property type="term" value="P:homophilic cell adhesion via plasma membrane adhesion molecules"/>
    <property type="evidence" value="ECO:0007669"/>
    <property type="project" value="InterPro"/>
</dbReference>
<dbReference type="InterPro" id="IPR028974">
    <property type="entry name" value="TSP_type-3_rpt"/>
</dbReference>
<feature type="compositionally biased region" description="Acidic residues" evidence="1">
    <location>
        <begin position="1395"/>
        <end position="1445"/>
    </location>
</feature>
<dbReference type="InterPro" id="IPR026341">
    <property type="entry name" value="T9SS_type_B"/>
</dbReference>
<name>A0A285MYE0_9FLAO</name>
<feature type="chain" id="PRO_5013057983" evidence="2">
    <location>
        <begin position="24"/>
        <end position="2095"/>
    </location>
</feature>
<feature type="compositionally biased region" description="Acidic residues" evidence="1">
    <location>
        <begin position="1628"/>
        <end position="1655"/>
    </location>
</feature>
<feature type="compositionally biased region" description="Acidic residues" evidence="1">
    <location>
        <begin position="1768"/>
        <end position="1795"/>
    </location>
</feature>
<feature type="compositionally biased region" description="Acidic residues" evidence="1">
    <location>
        <begin position="1698"/>
        <end position="1725"/>
    </location>
</feature>
<feature type="compositionally biased region" description="Acidic residues" evidence="1">
    <location>
        <begin position="1558"/>
        <end position="1585"/>
    </location>
</feature>
<feature type="signal peptide" evidence="2">
    <location>
        <begin position="1"/>
        <end position="23"/>
    </location>
</feature>
<organism evidence="4 5">
    <name type="scientific">Flagellimonas pacifica</name>
    <dbReference type="NCBI Taxonomy" id="1247520"/>
    <lineage>
        <taxon>Bacteria</taxon>
        <taxon>Pseudomonadati</taxon>
        <taxon>Bacteroidota</taxon>
        <taxon>Flavobacteriia</taxon>
        <taxon>Flavobacteriales</taxon>
        <taxon>Flavobacteriaceae</taxon>
        <taxon>Flagellimonas</taxon>
    </lineage>
</organism>
<feature type="compositionally biased region" description="Acidic residues" evidence="1">
    <location>
        <begin position="1663"/>
        <end position="1690"/>
    </location>
</feature>
<feature type="compositionally biased region" description="Acidic residues" evidence="1">
    <location>
        <begin position="1945"/>
        <end position="1961"/>
    </location>
</feature>
<dbReference type="SUPFAM" id="SSF103647">
    <property type="entry name" value="TSP type-3 repeat"/>
    <property type="match status" value="3"/>
</dbReference>
<feature type="compositionally biased region" description="Polar residues" evidence="1">
    <location>
        <begin position="1346"/>
        <end position="1357"/>
    </location>
</feature>
<feature type="compositionally biased region" description="Acidic residues" evidence="1">
    <location>
        <begin position="1838"/>
        <end position="1937"/>
    </location>
</feature>
<dbReference type="Pfam" id="PF13585">
    <property type="entry name" value="CHU_C"/>
    <property type="match status" value="1"/>
</dbReference>
<feature type="compositionally biased region" description="Acidic residues" evidence="1">
    <location>
        <begin position="1973"/>
        <end position="1998"/>
    </location>
</feature>
<dbReference type="CDD" id="cd11304">
    <property type="entry name" value="Cadherin_repeat"/>
    <property type="match status" value="1"/>
</dbReference>
<dbReference type="SMART" id="SM00112">
    <property type="entry name" value="CA"/>
    <property type="match status" value="1"/>
</dbReference>
<evidence type="ECO:0000256" key="1">
    <source>
        <dbReference type="SAM" id="MobiDB-lite"/>
    </source>
</evidence>
<dbReference type="PANTHER" id="PTHR10199:SF119">
    <property type="entry name" value="RE20510P"/>
    <property type="match status" value="1"/>
</dbReference>
<gene>
    <name evidence="4" type="ORF">SAMN06265377_2632</name>
</gene>
<evidence type="ECO:0000313" key="5">
    <source>
        <dbReference type="Proteomes" id="UP000219048"/>
    </source>
</evidence>
<keyword evidence="2" id="KW-0732">Signal</keyword>
<feature type="compositionally biased region" description="Acidic residues" evidence="1">
    <location>
        <begin position="1593"/>
        <end position="1620"/>
    </location>
</feature>
<proteinExistence type="predicted"/>
<feature type="compositionally biased region" description="Acidic residues" evidence="1">
    <location>
        <begin position="1803"/>
        <end position="1830"/>
    </location>
</feature>
<feature type="compositionally biased region" description="Polar residues" evidence="1">
    <location>
        <begin position="1375"/>
        <end position="1387"/>
    </location>
</feature>
<dbReference type="PANTHER" id="PTHR10199">
    <property type="entry name" value="THROMBOSPONDIN"/>
    <property type="match status" value="1"/>
</dbReference>
<feature type="compositionally biased region" description="Acidic residues" evidence="1">
    <location>
        <begin position="1523"/>
        <end position="1550"/>
    </location>
</feature>
<protein>
    <submittedName>
        <fullName evidence="4">Gliding motility-associated C-terminal domain-containing protein</fullName>
    </submittedName>
</protein>
<feature type="compositionally biased region" description="Acidic residues" evidence="1">
    <location>
        <begin position="1453"/>
        <end position="1480"/>
    </location>
</feature>
<dbReference type="GO" id="GO:0005509">
    <property type="term" value="F:calcium ion binding"/>
    <property type="evidence" value="ECO:0007669"/>
    <property type="project" value="InterPro"/>
</dbReference>
<dbReference type="NCBIfam" id="TIGR04131">
    <property type="entry name" value="Bac_Flav_CTERM"/>
    <property type="match status" value="1"/>
</dbReference>
<dbReference type="PROSITE" id="PS50268">
    <property type="entry name" value="CADHERIN_2"/>
    <property type="match status" value="1"/>
</dbReference>
<dbReference type="Pfam" id="PF00028">
    <property type="entry name" value="Cadherin"/>
    <property type="match status" value="1"/>
</dbReference>
<dbReference type="EMBL" id="OBEH01000004">
    <property type="protein sequence ID" value="SNZ00806.1"/>
    <property type="molecule type" value="Genomic_DNA"/>
</dbReference>
<evidence type="ECO:0000256" key="2">
    <source>
        <dbReference type="SAM" id="SignalP"/>
    </source>
</evidence>
<accession>A0A285MYE0</accession>